<organism evidence="12 13">
    <name type="scientific">Corynebacterium mustelae</name>
    <dbReference type="NCBI Taxonomy" id="571915"/>
    <lineage>
        <taxon>Bacteria</taxon>
        <taxon>Bacillati</taxon>
        <taxon>Actinomycetota</taxon>
        <taxon>Actinomycetes</taxon>
        <taxon>Mycobacteriales</taxon>
        <taxon>Corynebacteriaceae</taxon>
        <taxon>Corynebacterium</taxon>
    </lineage>
</organism>
<dbReference type="PATRIC" id="fig|571915.4.peg.3309"/>
<dbReference type="GO" id="GO:0045454">
    <property type="term" value="P:cell redox homeostasis"/>
    <property type="evidence" value="ECO:0007669"/>
    <property type="project" value="TreeGrafter"/>
</dbReference>
<dbReference type="GO" id="GO:0015035">
    <property type="term" value="F:protein-disulfide reductase activity"/>
    <property type="evidence" value="ECO:0007669"/>
    <property type="project" value="UniProtKB-UniRule"/>
</dbReference>
<feature type="site" description="Deprotonates C-terminal active site Cys" evidence="9">
    <location>
        <position position="25"/>
    </location>
</feature>
<dbReference type="PANTHER" id="PTHR45663:SF11">
    <property type="entry name" value="GEO12009P1"/>
    <property type="match status" value="1"/>
</dbReference>
<dbReference type="PROSITE" id="PS00194">
    <property type="entry name" value="THIOREDOXIN_1"/>
    <property type="match status" value="1"/>
</dbReference>
<dbReference type="NCBIfam" id="TIGR01068">
    <property type="entry name" value="thioredoxin"/>
    <property type="match status" value="1"/>
</dbReference>
<evidence type="ECO:0000256" key="7">
    <source>
        <dbReference type="NCBIfam" id="TIGR01068"/>
    </source>
</evidence>
<proteinExistence type="inferred from homology"/>
<feature type="active site" description="Nucleophile" evidence="9">
    <location>
        <position position="31"/>
    </location>
</feature>
<dbReference type="KEGG" id="cmv:CMUST_15410"/>
<dbReference type="Proteomes" id="UP000035199">
    <property type="component" value="Chromosome"/>
</dbReference>
<evidence type="ECO:0000256" key="3">
    <source>
        <dbReference type="ARBA" id="ARBA00022448"/>
    </source>
</evidence>
<dbReference type="PROSITE" id="PS51352">
    <property type="entry name" value="THIOREDOXIN_2"/>
    <property type="match status" value="1"/>
</dbReference>
<dbReference type="SUPFAM" id="SSF52833">
    <property type="entry name" value="Thioredoxin-like"/>
    <property type="match status" value="1"/>
</dbReference>
<evidence type="ECO:0000256" key="8">
    <source>
        <dbReference type="PIRNR" id="PIRNR000077"/>
    </source>
</evidence>
<keyword evidence="5 10" id="KW-1015">Disulfide bond</keyword>
<dbReference type="InterPro" id="IPR017937">
    <property type="entry name" value="Thioredoxin_CS"/>
</dbReference>
<dbReference type="EMBL" id="CP011542">
    <property type="protein sequence ID" value="AKK07371.1"/>
    <property type="molecule type" value="Genomic_DNA"/>
</dbReference>
<dbReference type="STRING" id="571915.CMUST_15410"/>
<feature type="active site" description="Nucleophile" evidence="9">
    <location>
        <position position="34"/>
    </location>
</feature>
<keyword evidence="6 10" id="KW-0676">Redox-active center</keyword>
<evidence type="ECO:0000313" key="12">
    <source>
        <dbReference type="EMBL" id="AKK07371.1"/>
    </source>
</evidence>
<dbReference type="Gene3D" id="3.40.30.10">
    <property type="entry name" value="Glutaredoxin"/>
    <property type="match status" value="1"/>
</dbReference>
<evidence type="ECO:0000256" key="4">
    <source>
        <dbReference type="ARBA" id="ARBA00022982"/>
    </source>
</evidence>
<dbReference type="OrthoDB" id="9790390at2"/>
<dbReference type="PIRSF" id="PIRSF000077">
    <property type="entry name" value="Thioredoxin"/>
    <property type="match status" value="1"/>
</dbReference>
<dbReference type="InterPro" id="IPR013766">
    <property type="entry name" value="Thioredoxin_domain"/>
</dbReference>
<dbReference type="Pfam" id="PF00085">
    <property type="entry name" value="Thioredoxin"/>
    <property type="match status" value="1"/>
</dbReference>
<dbReference type="GO" id="GO:0005829">
    <property type="term" value="C:cytosol"/>
    <property type="evidence" value="ECO:0007669"/>
    <property type="project" value="TreeGrafter"/>
</dbReference>
<feature type="site" description="Contributes to redox potential value" evidence="9">
    <location>
        <position position="32"/>
    </location>
</feature>
<accession>A0A0G3H1T2</accession>
<comment type="similarity">
    <text evidence="2 8">Belongs to the thioredoxin family.</text>
</comment>
<feature type="site" description="Contributes to redox potential value" evidence="9">
    <location>
        <position position="33"/>
    </location>
</feature>
<dbReference type="PANTHER" id="PTHR45663">
    <property type="entry name" value="GEO12009P1"/>
    <property type="match status" value="1"/>
</dbReference>
<dbReference type="FunFam" id="3.40.30.10:FF:000001">
    <property type="entry name" value="Thioredoxin"/>
    <property type="match status" value="1"/>
</dbReference>
<feature type="disulfide bond" description="Redox-active" evidence="10">
    <location>
        <begin position="31"/>
        <end position="34"/>
    </location>
</feature>
<evidence type="ECO:0000256" key="9">
    <source>
        <dbReference type="PIRSR" id="PIRSR000077-1"/>
    </source>
</evidence>
<evidence type="ECO:0000313" key="13">
    <source>
        <dbReference type="Proteomes" id="UP000035199"/>
    </source>
</evidence>
<reference evidence="13" key="2">
    <citation type="submission" date="2015-05" db="EMBL/GenBank/DDBJ databases">
        <title>Complete genome sequence of Corynebacterium mustelae DSM 45274, isolated from various tissues of a male ferret with lethal sepsis.</title>
        <authorList>
            <person name="Ruckert C."/>
            <person name="Albersmeier A."/>
            <person name="Winkler A."/>
            <person name="Tauch A."/>
        </authorList>
    </citation>
    <scope>NUCLEOTIDE SEQUENCE [LARGE SCALE GENOMIC DNA]</scope>
    <source>
        <strain evidence="13">DSM 45274</strain>
    </source>
</reference>
<keyword evidence="13" id="KW-1185">Reference proteome</keyword>
<evidence type="ECO:0000256" key="2">
    <source>
        <dbReference type="ARBA" id="ARBA00008987"/>
    </source>
</evidence>
<dbReference type="InterPro" id="IPR005746">
    <property type="entry name" value="Thioredoxin"/>
</dbReference>
<evidence type="ECO:0000256" key="1">
    <source>
        <dbReference type="ARBA" id="ARBA00003318"/>
    </source>
</evidence>
<gene>
    <name evidence="12" type="ORF">CMUST_15410</name>
</gene>
<sequence length="106" mass="12039">MSIVTITEQNFRTEVVESDKPVLVDFWAEWCGPCKKLNPVIEEIAAEYSDKLVVGKVNVDQERNLAAMFQVMSIPTLIVYKNGELVDQFLPGRNKQAIVAKFENHL</sequence>
<name>A0A0G3H1T2_9CORY</name>
<feature type="domain" description="Thioredoxin" evidence="11">
    <location>
        <begin position="1"/>
        <end position="106"/>
    </location>
</feature>
<evidence type="ECO:0000256" key="6">
    <source>
        <dbReference type="ARBA" id="ARBA00023284"/>
    </source>
</evidence>
<keyword evidence="3" id="KW-0813">Transport</keyword>
<dbReference type="AlphaFoldDB" id="A0A0G3H1T2"/>
<dbReference type="RefSeq" id="WP_047263213.1">
    <property type="nucleotide sequence ID" value="NZ_CP011542.1"/>
</dbReference>
<protein>
    <recommendedName>
        <fullName evidence="7 8">Thioredoxin</fullName>
    </recommendedName>
</protein>
<comment type="function">
    <text evidence="1">Participates in various redox reactions through the reversible oxidation of its active center dithiol to a disulfide and catalyzes dithiol-disulfide exchange reactions.</text>
</comment>
<dbReference type="InterPro" id="IPR036249">
    <property type="entry name" value="Thioredoxin-like_sf"/>
</dbReference>
<dbReference type="CDD" id="cd02947">
    <property type="entry name" value="TRX_family"/>
    <property type="match status" value="1"/>
</dbReference>
<dbReference type="PRINTS" id="PR00421">
    <property type="entry name" value="THIOREDOXIN"/>
</dbReference>
<evidence type="ECO:0000256" key="10">
    <source>
        <dbReference type="PIRSR" id="PIRSR000077-4"/>
    </source>
</evidence>
<keyword evidence="4" id="KW-0249">Electron transport</keyword>
<evidence type="ECO:0000256" key="5">
    <source>
        <dbReference type="ARBA" id="ARBA00023157"/>
    </source>
</evidence>
<evidence type="ECO:0000259" key="11">
    <source>
        <dbReference type="PROSITE" id="PS51352"/>
    </source>
</evidence>
<reference evidence="12 13" key="1">
    <citation type="journal article" date="2015" name="Genome Announc.">
        <title>Complete Genome Sequence of the Type Strain Corynebacterium mustelae DSM 45274, Isolated from Various Tissues of a Male Ferret with Lethal Sepsis.</title>
        <authorList>
            <person name="Ruckert C."/>
            <person name="Eimer J."/>
            <person name="Winkler A."/>
            <person name="Tauch A."/>
        </authorList>
    </citation>
    <scope>NUCLEOTIDE SEQUENCE [LARGE SCALE GENOMIC DNA]</scope>
    <source>
        <strain evidence="12 13">DSM 45274</strain>
    </source>
</reference>